<protein>
    <submittedName>
        <fullName evidence="2">ABC transporter permease</fullName>
    </submittedName>
</protein>
<accession>A0A6N7Y0P5</accession>
<dbReference type="Pfam" id="PF12679">
    <property type="entry name" value="ABC2_membrane_2"/>
    <property type="match status" value="1"/>
</dbReference>
<dbReference type="PANTHER" id="PTHR37305">
    <property type="entry name" value="INTEGRAL MEMBRANE PROTEIN-RELATED"/>
    <property type="match status" value="1"/>
</dbReference>
<gene>
    <name evidence="2" type="ORF">FYJ83_08945</name>
</gene>
<feature type="transmembrane region" description="Helical" evidence="1">
    <location>
        <begin position="188"/>
        <end position="205"/>
    </location>
</feature>
<dbReference type="PANTHER" id="PTHR37305:SF1">
    <property type="entry name" value="MEMBRANE PROTEIN"/>
    <property type="match status" value="1"/>
</dbReference>
<keyword evidence="1" id="KW-0472">Membrane</keyword>
<keyword evidence="3" id="KW-1185">Reference proteome</keyword>
<reference evidence="2 3" key="1">
    <citation type="submission" date="2019-09" db="EMBL/GenBank/DDBJ databases">
        <title>In-depth cultivation of the pig gut microbiome towards novel bacterial diversity and tailored functional studies.</title>
        <authorList>
            <person name="Wylensek D."/>
            <person name="Hitch T.C.A."/>
            <person name="Clavel T."/>
        </authorList>
    </citation>
    <scope>NUCLEOTIDE SEQUENCE [LARGE SCALE GENOMIC DNA]</scope>
    <source>
        <strain evidence="2 3">WCA3-693-APC-4?</strain>
    </source>
</reference>
<feature type="transmembrane region" description="Helical" evidence="1">
    <location>
        <begin position="24"/>
        <end position="41"/>
    </location>
</feature>
<dbReference type="Proteomes" id="UP000469523">
    <property type="component" value="Unassembled WGS sequence"/>
</dbReference>
<dbReference type="AlphaFoldDB" id="A0A6N7Y0P5"/>
<evidence type="ECO:0000313" key="3">
    <source>
        <dbReference type="Proteomes" id="UP000469523"/>
    </source>
</evidence>
<feature type="transmembrane region" description="Helical" evidence="1">
    <location>
        <begin position="296"/>
        <end position="320"/>
    </location>
</feature>
<dbReference type="GO" id="GO:0005886">
    <property type="term" value="C:plasma membrane"/>
    <property type="evidence" value="ECO:0007669"/>
    <property type="project" value="UniProtKB-SubCell"/>
</dbReference>
<keyword evidence="1" id="KW-0812">Transmembrane</keyword>
<proteinExistence type="predicted"/>
<feature type="transmembrane region" description="Helical" evidence="1">
    <location>
        <begin position="226"/>
        <end position="256"/>
    </location>
</feature>
<feature type="transmembrane region" description="Helical" evidence="1">
    <location>
        <begin position="373"/>
        <end position="393"/>
    </location>
</feature>
<comment type="caution">
    <text evidence="2">The sequence shown here is derived from an EMBL/GenBank/DDBJ whole genome shotgun (WGS) entry which is preliminary data.</text>
</comment>
<evidence type="ECO:0000313" key="2">
    <source>
        <dbReference type="EMBL" id="MSU01590.1"/>
    </source>
</evidence>
<name>A0A6N7Y0P5_9FIRM</name>
<sequence length="400" mass="46345">MVIKMIKLIKSEWSKFVESRKNRIVLLLLIGYLIGLVFYYVKLDREFFSIMEQNMRIQSFEANQKSNIISILEEHVEDYEKNPNEVAFLAIEGRTSTLLEDYYKAPKVNDWRHNLELENSKFKNLIFGEKNEFIQETILKARNQHPTKLKQQIMMNEFLLENSMEPYLSPYKLNGVQFLTFLLKRHNPMILIIFSIILSIDVFMGEIEEGSYKLYFTQPYSRKKIYWSKLLSILLFLIVIMVSLILIFFIIISMIYGIGKGDFPQVIGSTKILISLTSNVDNLGNFQVISTSGYLILGYVLLLFSVIMSILLTVAFSILINSISRTLGLITGLIMLNYVFESFLDNKSMLRFWLPLSYLNIEQVIKGEVNASYLLGITITVFLSIILTAISYGKFITDDL</sequence>
<evidence type="ECO:0000256" key="1">
    <source>
        <dbReference type="SAM" id="Phobius"/>
    </source>
</evidence>
<feature type="transmembrane region" description="Helical" evidence="1">
    <location>
        <begin position="327"/>
        <end position="344"/>
    </location>
</feature>
<keyword evidence="1" id="KW-1133">Transmembrane helix</keyword>
<dbReference type="EMBL" id="VUNQ01000016">
    <property type="protein sequence ID" value="MSU01590.1"/>
    <property type="molecule type" value="Genomic_DNA"/>
</dbReference>
<organism evidence="2 3">
    <name type="scientific">Tissierella pigra</name>
    <dbReference type="NCBI Taxonomy" id="2607614"/>
    <lineage>
        <taxon>Bacteria</taxon>
        <taxon>Bacillati</taxon>
        <taxon>Bacillota</taxon>
        <taxon>Tissierellia</taxon>
        <taxon>Tissierellales</taxon>
        <taxon>Tissierellaceae</taxon>
        <taxon>Tissierella</taxon>
    </lineage>
</organism>
<dbReference type="GO" id="GO:0140359">
    <property type="term" value="F:ABC-type transporter activity"/>
    <property type="evidence" value="ECO:0007669"/>
    <property type="project" value="InterPro"/>
</dbReference>